<evidence type="ECO:0000313" key="1">
    <source>
        <dbReference type="EMBL" id="KAF6363088.1"/>
    </source>
</evidence>
<dbReference type="Proteomes" id="UP000558488">
    <property type="component" value="Unassembled WGS sequence"/>
</dbReference>
<sequence>MCFNHFQLIVALTLNHGLKIDAKLQIGKGIVGAHAEILSVNKYSHPEHNIWIGRNYCKGASLYTERIVTHFLNMEVLLETRFKPKRNKIKVYHSEVKGHTFFNFLNLGPLHRLFPLPQHFSP</sequence>
<proteinExistence type="predicted"/>
<keyword evidence="2" id="KW-1185">Reference proteome</keyword>
<gene>
    <name evidence="1" type="ORF">mPipKuh1_010085</name>
</gene>
<accession>A0A7J7YMP5</accession>
<evidence type="ECO:0000313" key="2">
    <source>
        <dbReference type="Proteomes" id="UP000558488"/>
    </source>
</evidence>
<reference evidence="1 2" key="1">
    <citation type="journal article" date="2020" name="Nature">
        <title>Six reference-quality genomes reveal evolution of bat adaptations.</title>
        <authorList>
            <person name="Jebb D."/>
            <person name="Huang Z."/>
            <person name="Pippel M."/>
            <person name="Hughes G.M."/>
            <person name="Lavrichenko K."/>
            <person name="Devanna P."/>
            <person name="Winkler S."/>
            <person name="Jermiin L.S."/>
            <person name="Skirmuntt E.C."/>
            <person name="Katzourakis A."/>
            <person name="Burkitt-Gray L."/>
            <person name="Ray D.A."/>
            <person name="Sullivan K.A.M."/>
            <person name="Roscito J.G."/>
            <person name="Kirilenko B.M."/>
            <person name="Davalos L.M."/>
            <person name="Corthals A.P."/>
            <person name="Power M.L."/>
            <person name="Jones G."/>
            <person name="Ransome R.D."/>
            <person name="Dechmann D.K.N."/>
            <person name="Locatelli A.G."/>
            <person name="Puechmaille S.J."/>
            <person name="Fedrigo O."/>
            <person name="Jarvis E.D."/>
            <person name="Hiller M."/>
            <person name="Vernes S.C."/>
            <person name="Myers E.W."/>
            <person name="Teeling E.C."/>
        </authorList>
    </citation>
    <scope>NUCLEOTIDE SEQUENCE [LARGE SCALE GENOMIC DNA]</scope>
    <source>
        <strain evidence="1">MPipKuh1</strain>
        <tissue evidence="1">Flight muscle</tissue>
    </source>
</reference>
<protein>
    <submittedName>
        <fullName evidence="1">Uncharacterized protein</fullName>
    </submittedName>
</protein>
<dbReference type="EMBL" id="JACAGB010000005">
    <property type="protein sequence ID" value="KAF6363088.1"/>
    <property type="molecule type" value="Genomic_DNA"/>
</dbReference>
<organism evidence="1 2">
    <name type="scientific">Pipistrellus kuhlii</name>
    <name type="common">Kuhl's pipistrelle</name>
    <dbReference type="NCBI Taxonomy" id="59472"/>
    <lineage>
        <taxon>Eukaryota</taxon>
        <taxon>Metazoa</taxon>
        <taxon>Chordata</taxon>
        <taxon>Craniata</taxon>
        <taxon>Vertebrata</taxon>
        <taxon>Euteleostomi</taxon>
        <taxon>Mammalia</taxon>
        <taxon>Eutheria</taxon>
        <taxon>Laurasiatheria</taxon>
        <taxon>Chiroptera</taxon>
        <taxon>Yangochiroptera</taxon>
        <taxon>Vespertilionidae</taxon>
        <taxon>Pipistrellus</taxon>
    </lineage>
</organism>
<comment type="caution">
    <text evidence="1">The sequence shown here is derived from an EMBL/GenBank/DDBJ whole genome shotgun (WGS) entry which is preliminary data.</text>
</comment>
<name>A0A7J7YMP5_PIPKU</name>
<dbReference type="AlphaFoldDB" id="A0A7J7YMP5"/>